<evidence type="ECO:0000256" key="5">
    <source>
        <dbReference type="ARBA" id="ARBA00022723"/>
    </source>
</evidence>
<evidence type="ECO:0000259" key="9">
    <source>
        <dbReference type="Pfam" id="PF13359"/>
    </source>
</evidence>
<dbReference type="PANTHER" id="PTHR22930">
    <property type="match status" value="1"/>
</dbReference>
<organism evidence="11">
    <name type="scientific">Sesamum radiatum</name>
    <name type="common">Black benniseed</name>
    <dbReference type="NCBI Taxonomy" id="300843"/>
    <lineage>
        <taxon>Eukaryota</taxon>
        <taxon>Viridiplantae</taxon>
        <taxon>Streptophyta</taxon>
        <taxon>Embryophyta</taxon>
        <taxon>Tracheophyta</taxon>
        <taxon>Spermatophyta</taxon>
        <taxon>Magnoliopsida</taxon>
        <taxon>eudicotyledons</taxon>
        <taxon>Gunneridae</taxon>
        <taxon>Pentapetalae</taxon>
        <taxon>asterids</taxon>
        <taxon>lamiids</taxon>
        <taxon>Lamiales</taxon>
        <taxon>Pedaliaceae</taxon>
        <taxon>Sesamum</taxon>
    </lineage>
</organism>
<evidence type="ECO:0000259" key="10">
    <source>
        <dbReference type="Pfam" id="PF26138"/>
    </source>
</evidence>
<sequence>MESSRNGHPKTNSNTESPGTLGTPGSNESDVLEEFYAFRDLICPELFRDNVPRNTSTLQGAGWIVEIMTTPHPGRFCDNIRMTKPCFFALVDALISRGLLPHGQTSRVSPIEEVALFIQRVGMHKRQRDSMERFQHSLETINRRFHRVLSALCAMAPELLTHPNFTDTHPKVANNPDFYPYFKNCVGAMDGTLVPAWVPQIDQNRYRSRKDRLAQNVLAICDFDMNFTYVYAGWEGSAADARVLDHAISQDPTFPFPPIGMAYRRYLESVGFPQADHWTLNVEQRFMCMIVDDNTRMSIRDYEIAEAQMGHWARGLRRHFGYPYTRDQVRQKFLEFKGRLLVFHALTEIHGIQYDIDTFAMVFPDQLRPHATRLYPLARRYFQYPEPLYPSMLEVWGPIRATGAPAQEHDDVHDVQSSNATHSPVRGGPDAPIVLSDSTVPSEQSHTHIGSWDAVENVARGDVRPRLARSRTVAERCSLDMGSEVGGIGSWTDYIRHFGVQSYQGGHINSEGDSTARPRQPQGLPPRRRDGP</sequence>
<evidence type="ECO:0000256" key="2">
    <source>
        <dbReference type="ARBA" id="ARBA00004123"/>
    </source>
</evidence>
<keyword evidence="4" id="KW-0540">Nuclease</keyword>
<dbReference type="GO" id="GO:0016787">
    <property type="term" value="F:hydrolase activity"/>
    <property type="evidence" value="ECO:0007669"/>
    <property type="project" value="UniProtKB-KW"/>
</dbReference>
<feature type="domain" description="DUF8040" evidence="10">
    <location>
        <begin position="55"/>
        <end position="153"/>
    </location>
</feature>
<evidence type="ECO:0000256" key="3">
    <source>
        <dbReference type="ARBA" id="ARBA00006958"/>
    </source>
</evidence>
<keyword evidence="7" id="KW-0539">Nucleus</keyword>
<dbReference type="EMBL" id="JACGWJ010000024">
    <property type="protein sequence ID" value="KAL0320327.1"/>
    <property type="molecule type" value="Genomic_DNA"/>
</dbReference>
<keyword evidence="6" id="KW-0378">Hydrolase</keyword>
<feature type="region of interest" description="Disordered" evidence="8">
    <location>
        <begin position="1"/>
        <end position="26"/>
    </location>
</feature>
<feature type="region of interest" description="Disordered" evidence="8">
    <location>
        <begin position="505"/>
        <end position="532"/>
    </location>
</feature>
<dbReference type="Pfam" id="PF26138">
    <property type="entry name" value="DUF8040"/>
    <property type="match status" value="1"/>
</dbReference>
<gene>
    <name evidence="11" type="ORF">Sradi_5294200</name>
</gene>
<comment type="cofactor">
    <cofactor evidence="1">
        <name>a divalent metal cation</name>
        <dbReference type="ChEBI" id="CHEBI:60240"/>
    </cofactor>
</comment>
<evidence type="ECO:0000256" key="6">
    <source>
        <dbReference type="ARBA" id="ARBA00022801"/>
    </source>
</evidence>
<dbReference type="InterPro" id="IPR058353">
    <property type="entry name" value="DUF8040"/>
</dbReference>
<reference evidence="11" key="2">
    <citation type="journal article" date="2024" name="Plant">
        <title>Genomic evolution and insights into agronomic trait innovations of Sesamum species.</title>
        <authorList>
            <person name="Miao H."/>
            <person name="Wang L."/>
            <person name="Qu L."/>
            <person name="Liu H."/>
            <person name="Sun Y."/>
            <person name="Le M."/>
            <person name="Wang Q."/>
            <person name="Wei S."/>
            <person name="Zheng Y."/>
            <person name="Lin W."/>
            <person name="Duan Y."/>
            <person name="Cao H."/>
            <person name="Xiong S."/>
            <person name="Wang X."/>
            <person name="Wei L."/>
            <person name="Li C."/>
            <person name="Ma Q."/>
            <person name="Ju M."/>
            <person name="Zhao R."/>
            <person name="Li G."/>
            <person name="Mu C."/>
            <person name="Tian Q."/>
            <person name="Mei H."/>
            <person name="Zhang T."/>
            <person name="Gao T."/>
            <person name="Zhang H."/>
        </authorList>
    </citation>
    <scope>NUCLEOTIDE SEQUENCE</scope>
    <source>
        <strain evidence="11">G02</strain>
    </source>
</reference>
<evidence type="ECO:0000256" key="4">
    <source>
        <dbReference type="ARBA" id="ARBA00022722"/>
    </source>
</evidence>
<dbReference type="InterPro" id="IPR045249">
    <property type="entry name" value="HARBI1-like"/>
</dbReference>
<feature type="domain" description="DDE Tnp4" evidence="9">
    <location>
        <begin position="189"/>
        <end position="247"/>
    </location>
</feature>
<evidence type="ECO:0000256" key="7">
    <source>
        <dbReference type="ARBA" id="ARBA00023242"/>
    </source>
</evidence>
<dbReference type="InterPro" id="IPR027806">
    <property type="entry name" value="HARBI1_dom"/>
</dbReference>
<dbReference type="GO" id="GO:0046872">
    <property type="term" value="F:metal ion binding"/>
    <property type="evidence" value="ECO:0007669"/>
    <property type="project" value="UniProtKB-KW"/>
</dbReference>
<dbReference type="Pfam" id="PF13359">
    <property type="entry name" value="DDE_Tnp_4"/>
    <property type="match status" value="1"/>
</dbReference>
<accession>A0AAW2LM22</accession>
<evidence type="ECO:0000256" key="1">
    <source>
        <dbReference type="ARBA" id="ARBA00001968"/>
    </source>
</evidence>
<protein>
    <recommendedName>
        <fullName evidence="12">Transposase</fullName>
    </recommendedName>
</protein>
<feature type="region of interest" description="Disordered" evidence="8">
    <location>
        <begin position="405"/>
        <end position="432"/>
    </location>
</feature>
<name>A0AAW2LM22_SESRA</name>
<reference evidence="11" key="1">
    <citation type="submission" date="2020-06" db="EMBL/GenBank/DDBJ databases">
        <authorList>
            <person name="Li T."/>
            <person name="Hu X."/>
            <person name="Zhang T."/>
            <person name="Song X."/>
            <person name="Zhang H."/>
            <person name="Dai N."/>
            <person name="Sheng W."/>
            <person name="Hou X."/>
            <person name="Wei L."/>
        </authorList>
    </citation>
    <scope>NUCLEOTIDE SEQUENCE</scope>
    <source>
        <strain evidence="11">G02</strain>
        <tissue evidence="11">Leaf</tissue>
    </source>
</reference>
<evidence type="ECO:0008006" key="12">
    <source>
        <dbReference type="Google" id="ProtNLM"/>
    </source>
</evidence>
<proteinExistence type="inferred from homology"/>
<dbReference type="GO" id="GO:0004518">
    <property type="term" value="F:nuclease activity"/>
    <property type="evidence" value="ECO:0007669"/>
    <property type="project" value="UniProtKB-KW"/>
</dbReference>
<comment type="similarity">
    <text evidence="3">Belongs to the HARBI1 family.</text>
</comment>
<dbReference type="GO" id="GO:0005634">
    <property type="term" value="C:nucleus"/>
    <property type="evidence" value="ECO:0007669"/>
    <property type="project" value="UniProtKB-SubCell"/>
</dbReference>
<comment type="caution">
    <text evidence="11">The sequence shown here is derived from an EMBL/GenBank/DDBJ whole genome shotgun (WGS) entry which is preliminary data.</text>
</comment>
<dbReference type="PANTHER" id="PTHR22930:SF221">
    <property type="entry name" value="NUCLEASE HARBI1"/>
    <property type="match status" value="1"/>
</dbReference>
<dbReference type="AlphaFoldDB" id="A0AAW2LM22"/>
<comment type="subcellular location">
    <subcellularLocation>
        <location evidence="2">Nucleus</location>
    </subcellularLocation>
</comment>
<keyword evidence="5" id="KW-0479">Metal-binding</keyword>
<evidence type="ECO:0000256" key="8">
    <source>
        <dbReference type="SAM" id="MobiDB-lite"/>
    </source>
</evidence>
<evidence type="ECO:0000313" key="11">
    <source>
        <dbReference type="EMBL" id="KAL0320327.1"/>
    </source>
</evidence>